<accession>A0A0F8UCI6</accession>
<organism evidence="2 3">
    <name type="scientific">Aspergillus ochraceoroseus</name>
    <dbReference type="NCBI Taxonomy" id="138278"/>
    <lineage>
        <taxon>Eukaryota</taxon>
        <taxon>Fungi</taxon>
        <taxon>Dikarya</taxon>
        <taxon>Ascomycota</taxon>
        <taxon>Pezizomycotina</taxon>
        <taxon>Eurotiomycetes</taxon>
        <taxon>Eurotiomycetidae</taxon>
        <taxon>Eurotiales</taxon>
        <taxon>Aspergillaceae</taxon>
        <taxon>Aspergillus</taxon>
        <taxon>Aspergillus subgen. Nidulantes</taxon>
    </lineage>
</organism>
<evidence type="ECO:0000313" key="3">
    <source>
        <dbReference type="Proteomes" id="UP000034947"/>
    </source>
</evidence>
<dbReference type="EMBL" id="JYKN01002207">
    <property type="protein sequence ID" value="KKK17288.1"/>
    <property type="molecule type" value="Genomic_DNA"/>
</dbReference>
<reference evidence="2 3" key="1">
    <citation type="submission" date="2015-02" db="EMBL/GenBank/DDBJ databases">
        <title>Draft Genome Sequences of Two Closely-Related Aflatoxigenic Aspergillus Species Obtained from the Cote d'Ivoire.</title>
        <authorList>
            <person name="Moore G.G."/>
            <person name="Beltz S.B."/>
            <person name="Mack B.M."/>
        </authorList>
    </citation>
    <scope>NUCLEOTIDE SEQUENCE [LARGE SCALE GENOMIC DNA]</scope>
    <source>
        <strain evidence="2 3">SRRC1432</strain>
    </source>
</reference>
<name>A0A0F8UCI6_9EURO</name>
<protein>
    <submittedName>
        <fullName evidence="2">Uncharacterized protein</fullName>
    </submittedName>
</protein>
<feature type="region of interest" description="Disordered" evidence="1">
    <location>
        <begin position="67"/>
        <end position="89"/>
    </location>
</feature>
<sequence length="215" mass="23892">MPASLPVLPESMETLLHNAPNKLRQYITKMYQFSTAAVEELHELSTLCSTITNLLNCIQQKDGVINMPSQSPSPSKRDANVTAPPTTATALTTSIPTTQTSKRLPDPNKFNSQQNIARVLVAACAAYARRGYWMFAATVADIKAALNPVTVTESELREQLPPEFTKFYDMFSPKEAERLPPHQPNNYEIKLLPGKTPPFGSLYSISRDKLKVLKE</sequence>
<gene>
    <name evidence="2" type="ORF">AOCH_007589</name>
</gene>
<evidence type="ECO:0000313" key="2">
    <source>
        <dbReference type="EMBL" id="KKK17288.1"/>
    </source>
</evidence>
<dbReference type="VEuPathDB" id="FungiDB:P175DRAFT_0502579"/>
<comment type="caution">
    <text evidence="2">The sequence shown here is derived from an EMBL/GenBank/DDBJ whole genome shotgun (WGS) entry which is preliminary data.</text>
</comment>
<keyword evidence="3" id="KW-1185">Reference proteome</keyword>
<dbReference type="Proteomes" id="UP000034947">
    <property type="component" value="Unassembled WGS sequence"/>
</dbReference>
<proteinExistence type="predicted"/>
<dbReference type="AlphaFoldDB" id="A0A0F8UCI6"/>
<evidence type="ECO:0000256" key="1">
    <source>
        <dbReference type="SAM" id="MobiDB-lite"/>
    </source>
</evidence>